<proteinExistence type="predicted"/>
<organism evidence="2 3">
    <name type="scientific">Kitasatospora aureofaciens</name>
    <name type="common">Streptomyces aureofaciens</name>
    <dbReference type="NCBI Taxonomy" id="1894"/>
    <lineage>
        <taxon>Bacteria</taxon>
        <taxon>Bacillati</taxon>
        <taxon>Actinomycetota</taxon>
        <taxon>Actinomycetes</taxon>
        <taxon>Kitasatosporales</taxon>
        <taxon>Streptomycetaceae</taxon>
        <taxon>Kitasatospora</taxon>
    </lineage>
</organism>
<keyword evidence="3" id="KW-1185">Reference proteome</keyword>
<evidence type="ECO:0000313" key="3">
    <source>
        <dbReference type="Proteomes" id="UP000037395"/>
    </source>
</evidence>
<name>A0A1E7N4R2_KITAU</name>
<reference evidence="2" key="1">
    <citation type="submission" date="2016-08" db="EMBL/GenBank/DDBJ databases">
        <title>Sequencing, Assembly and Comparative Genomics of S. aureofaciens ATCC 10762.</title>
        <authorList>
            <person name="Gradnigo J.S."/>
            <person name="Johnson N."/>
            <person name="Somerville G.A."/>
        </authorList>
    </citation>
    <scope>NUCLEOTIDE SEQUENCE [LARGE SCALE GENOMIC DNA]</scope>
    <source>
        <strain evidence="2">ATCC 10762</strain>
    </source>
</reference>
<evidence type="ECO:0000256" key="1">
    <source>
        <dbReference type="SAM" id="MobiDB-lite"/>
    </source>
</evidence>
<dbReference type="EMBL" id="JPRF03000034">
    <property type="protein sequence ID" value="OEV35453.1"/>
    <property type="molecule type" value="Genomic_DNA"/>
</dbReference>
<dbReference type="AlphaFoldDB" id="A0A1E7N4R2"/>
<feature type="region of interest" description="Disordered" evidence="1">
    <location>
        <begin position="1"/>
        <end position="25"/>
    </location>
</feature>
<evidence type="ECO:0000313" key="2">
    <source>
        <dbReference type="EMBL" id="OEV35453.1"/>
    </source>
</evidence>
<protein>
    <submittedName>
        <fullName evidence="2">Uncharacterized protein</fullName>
    </submittedName>
</protein>
<sequence length="429" mass="48010">MELSRPPVTRENDVSSTTPGTADAAGRPQAAWLVLGGLHLLNGTAPLADADPVVLVPLDRPFEQTFPGNTVVVDWAALGTVRLEARDVAGTRTHGAVAQGAGLFPDMLPGAELRAAVAAVSDAANGPLVPLFYVSSDGTSAHVHSQIRFLAEDACFIRITEEPVPAAGIEELGWLPQALARHAEQFLFLNNHQRYYRKCFPGKELEYKYTLTPPVDAWTFTLELYRDVKGGALPGYLMEYRDEYQAWDYLNHLFEVTGPTEDERGYASFIPTTDGKHLLKRKWYAEDAFERRETHTYGLSLADDGGFERYVTEELKVEAVRLPSFRRVRYDINFESARTGHVYGIFFDHCSLVDARDVTLNQCELEYLRSRTAVEPDEADVSKEMAEIATWLESFLRERGLNSERGFYSKRTFLKDAVAARPELARPVV</sequence>
<gene>
    <name evidence="2" type="ORF">HS99_0032355</name>
</gene>
<comment type="caution">
    <text evidence="2">The sequence shown here is derived from an EMBL/GenBank/DDBJ whole genome shotgun (WGS) entry which is preliminary data.</text>
</comment>
<accession>A0A1E7N4R2</accession>
<dbReference type="Proteomes" id="UP000037395">
    <property type="component" value="Unassembled WGS sequence"/>
</dbReference>
<dbReference type="OrthoDB" id="9135079at2"/>